<dbReference type="Proteomes" id="UP000095282">
    <property type="component" value="Unplaced"/>
</dbReference>
<keyword evidence="1" id="KW-1185">Reference proteome</keyword>
<dbReference type="AlphaFoldDB" id="A0A1I7URN8"/>
<name>A0A1I7URN8_9PELO</name>
<evidence type="ECO:0000313" key="2">
    <source>
        <dbReference type="WBParaSite" id="Csp11.Scaffold630.g18669.t1"/>
    </source>
</evidence>
<evidence type="ECO:0000313" key="1">
    <source>
        <dbReference type="Proteomes" id="UP000095282"/>
    </source>
</evidence>
<protein>
    <submittedName>
        <fullName evidence="2">NR LBD domain-containing protein</fullName>
    </submittedName>
</protein>
<sequence>MADRIRLDTLCRTLHEIMHNFTRENPGDFEALECRDLVRFLAAGNRLYRLHDDLIGLMLNLLPQLEVLQTQVMGLAELKLIIRNAEQAFNQFMLYNCEFTKKKNDLKLKRKDRIKRNLKF</sequence>
<reference evidence="2" key="1">
    <citation type="submission" date="2016-11" db="UniProtKB">
        <authorList>
            <consortium name="WormBaseParasite"/>
        </authorList>
    </citation>
    <scope>IDENTIFICATION</scope>
</reference>
<dbReference type="WBParaSite" id="Csp11.Scaffold630.g18669.t1">
    <property type="protein sequence ID" value="Csp11.Scaffold630.g18669.t1"/>
    <property type="gene ID" value="Csp11.Scaffold630.g18669"/>
</dbReference>
<organism evidence="1 2">
    <name type="scientific">Caenorhabditis tropicalis</name>
    <dbReference type="NCBI Taxonomy" id="1561998"/>
    <lineage>
        <taxon>Eukaryota</taxon>
        <taxon>Metazoa</taxon>
        <taxon>Ecdysozoa</taxon>
        <taxon>Nematoda</taxon>
        <taxon>Chromadorea</taxon>
        <taxon>Rhabditida</taxon>
        <taxon>Rhabditina</taxon>
        <taxon>Rhabditomorpha</taxon>
        <taxon>Rhabditoidea</taxon>
        <taxon>Rhabditidae</taxon>
        <taxon>Peloderinae</taxon>
        <taxon>Caenorhabditis</taxon>
    </lineage>
</organism>
<accession>A0A1I7URN8</accession>
<proteinExistence type="predicted"/>